<dbReference type="RefSeq" id="WP_261487571.1">
    <property type="nucleotide sequence ID" value="NZ_CDGJ01000116.1"/>
</dbReference>
<feature type="non-terminal residue" evidence="1">
    <location>
        <position position="1"/>
    </location>
</feature>
<proteinExistence type="predicted"/>
<dbReference type="EMBL" id="CDGJ01000116">
    <property type="protein sequence ID" value="CEJ09235.1"/>
    <property type="molecule type" value="Genomic_DNA"/>
</dbReference>
<sequence>KERIQGLHVAYVEHQFGQLDLRLVDLKAASLVLLENMTIPRIMRFFCDCIPLPQHQITAYSQNLRGYECSNQTPGTREPLYDMPGLLIRLP</sequence>
<organism evidence="1 2">
    <name type="scientific">Acididesulfobacillus acetoxydans</name>
    <dbReference type="NCBI Taxonomy" id="1561005"/>
    <lineage>
        <taxon>Bacteria</taxon>
        <taxon>Bacillati</taxon>
        <taxon>Bacillota</taxon>
        <taxon>Clostridia</taxon>
        <taxon>Eubacteriales</taxon>
        <taxon>Peptococcaceae</taxon>
        <taxon>Acididesulfobacillus</taxon>
    </lineage>
</organism>
<accession>A0ABP1XK36</accession>
<name>A0ABP1XK36_9FIRM</name>
<reference evidence="1" key="1">
    <citation type="submission" date="2014-11" db="EMBL/GenBank/DDBJ databases">
        <authorList>
            <person name="Hornung B.V."/>
        </authorList>
    </citation>
    <scope>NUCLEOTIDE SEQUENCE</scope>
    <source>
        <strain evidence="1">INE</strain>
    </source>
</reference>
<evidence type="ECO:0000313" key="1">
    <source>
        <dbReference type="EMBL" id="CEJ09235.1"/>
    </source>
</evidence>
<dbReference type="Proteomes" id="UP001071230">
    <property type="component" value="Unassembled WGS sequence"/>
</dbReference>
<protein>
    <submittedName>
        <fullName evidence="1">Uncharacterized protein</fullName>
    </submittedName>
</protein>
<gene>
    <name evidence="1" type="ORF">DEACI_3719</name>
</gene>
<evidence type="ECO:0000313" key="2">
    <source>
        <dbReference type="Proteomes" id="UP001071230"/>
    </source>
</evidence>
<keyword evidence="2" id="KW-1185">Reference proteome</keyword>
<comment type="caution">
    <text evidence="1">The sequence shown here is derived from an EMBL/GenBank/DDBJ whole genome shotgun (WGS) entry which is preliminary data.</text>
</comment>